<name>A0A1A9ALA1_PLAOA</name>
<dbReference type="EMBL" id="FLRD01001565">
    <property type="protein sequence ID" value="SBT57605.1"/>
    <property type="molecule type" value="Genomic_DNA"/>
</dbReference>
<proteinExistence type="predicted"/>
<evidence type="ECO:0000313" key="3">
    <source>
        <dbReference type="EMBL" id="SBT57408.1"/>
    </source>
</evidence>
<feature type="signal peptide" evidence="1">
    <location>
        <begin position="1"/>
        <end position="16"/>
    </location>
</feature>
<organism evidence="3 5">
    <name type="scientific">Plasmodium ovale wallikeri</name>
    <dbReference type="NCBI Taxonomy" id="864142"/>
    <lineage>
        <taxon>Eukaryota</taxon>
        <taxon>Sar</taxon>
        <taxon>Alveolata</taxon>
        <taxon>Apicomplexa</taxon>
        <taxon>Aconoidasida</taxon>
        <taxon>Haemosporida</taxon>
        <taxon>Plasmodiidae</taxon>
        <taxon>Plasmodium</taxon>
        <taxon>Plasmodium (Plasmodium)</taxon>
    </lineage>
</organism>
<evidence type="ECO:0000313" key="6">
    <source>
        <dbReference type="Proteomes" id="UP000078555"/>
    </source>
</evidence>
<keyword evidence="6" id="KW-1185">Reference proteome</keyword>
<dbReference type="Pfam" id="PF12319">
    <property type="entry name" value="TryThrA_C"/>
    <property type="match status" value="1"/>
</dbReference>
<evidence type="ECO:0000313" key="5">
    <source>
        <dbReference type="Proteomes" id="UP000078550"/>
    </source>
</evidence>
<dbReference type="InterPro" id="IPR022089">
    <property type="entry name" value="Plasmodium-antigen_C"/>
</dbReference>
<evidence type="ECO:0000313" key="4">
    <source>
        <dbReference type="EMBL" id="SBT57605.1"/>
    </source>
</evidence>
<evidence type="ECO:0000259" key="2">
    <source>
        <dbReference type="Pfam" id="PF12319"/>
    </source>
</evidence>
<accession>A0A1A9ALA1</accession>
<dbReference type="Proteomes" id="UP000078550">
    <property type="component" value="Unassembled WGS sequence"/>
</dbReference>
<protein>
    <submittedName>
        <fullName evidence="3">Tryptophan-rich antigen</fullName>
    </submittedName>
</protein>
<reference evidence="5 6" key="2">
    <citation type="submission" date="2016-05" db="EMBL/GenBank/DDBJ databases">
        <authorList>
            <person name="Naeem Raeece"/>
        </authorList>
    </citation>
    <scope>NUCLEOTIDE SEQUENCE [LARGE SCALE GENOMIC DNA]</scope>
</reference>
<sequence>MKGLYKVLFLIAALYALSPDSNVNCSYANYTKGEKRNHKYLPTSLEQLRAEGVQTIAEWKEKQWKDFMTKVKEEFNGFNKVIESQKKKWIDGKDNEFQQFIKYIENKWGHSDEELYNDILSTEAEESLTWGEDEWSEWMNTKGKLLIKLDLDKWIESNEEFLKESIRKDWEEWNKLKLREWNSVGWKNVEDKYWKYWHVYKKPEEPLYEIKMDKMDKWTERCKNEEIEWGKWLGSIEKVYINADWDKWVKWKNEKNTSFTKWVDSFATKWINNKQWNVWLEERNNASAQ</sequence>
<keyword evidence="1" id="KW-0732">Signal</keyword>
<dbReference type="AlphaFoldDB" id="A0A1A9ALA1"/>
<evidence type="ECO:0000256" key="1">
    <source>
        <dbReference type="SAM" id="SignalP"/>
    </source>
</evidence>
<dbReference type="EMBL" id="FLRE01001828">
    <property type="protein sequence ID" value="SBT57408.1"/>
    <property type="molecule type" value="Genomic_DNA"/>
</dbReference>
<dbReference type="Proteomes" id="UP000078555">
    <property type="component" value="Unassembled WGS sequence"/>
</dbReference>
<feature type="domain" description="Tryptophan/threonine-rich plasmodium antigen C-terminal" evidence="2">
    <location>
        <begin position="63"/>
        <end position="279"/>
    </location>
</feature>
<feature type="chain" id="PRO_5015060050" evidence="1">
    <location>
        <begin position="17"/>
        <end position="289"/>
    </location>
</feature>
<gene>
    <name evidence="4" type="ORF">POVWA1_082620</name>
    <name evidence="3" type="ORF">POVWA2_079370</name>
</gene>
<reference evidence="3" key="1">
    <citation type="submission" date="2016-05" db="EMBL/GenBank/DDBJ databases">
        <authorList>
            <person name="Lavstsen T."/>
            <person name="Jespersen J.S."/>
        </authorList>
    </citation>
    <scope>NUCLEOTIDE SEQUENCE [LARGE SCALE GENOMIC DNA]</scope>
</reference>